<comment type="caution">
    <text evidence="1">The sequence shown here is derived from an EMBL/GenBank/DDBJ whole genome shotgun (WGS) entry which is preliminary data.</text>
</comment>
<reference evidence="1 2" key="1">
    <citation type="journal article" date="2014" name="Agronomy (Basel)">
        <title>A Draft Genome Sequence for Ensete ventricosum, the Drought-Tolerant Tree Against Hunger.</title>
        <authorList>
            <person name="Harrison J."/>
            <person name="Moore K.A."/>
            <person name="Paszkiewicz K."/>
            <person name="Jones T."/>
            <person name="Grant M."/>
            <person name="Ambacheew D."/>
            <person name="Muzemil S."/>
            <person name="Studholme D.J."/>
        </authorList>
    </citation>
    <scope>NUCLEOTIDE SEQUENCE [LARGE SCALE GENOMIC DNA]</scope>
</reference>
<name>A0A427AGG4_ENSVE</name>
<organism evidence="1 2">
    <name type="scientific">Ensete ventricosum</name>
    <name type="common">Abyssinian banana</name>
    <name type="synonym">Musa ensete</name>
    <dbReference type="NCBI Taxonomy" id="4639"/>
    <lineage>
        <taxon>Eukaryota</taxon>
        <taxon>Viridiplantae</taxon>
        <taxon>Streptophyta</taxon>
        <taxon>Embryophyta</taxon>
        <taxon>Tracheophyta</taxon>
        <taxon>Spermatophyta</taxon>
        <taxon>Magnoliopsida</taxon>
        <taxon>Liliopsida</taxon>
        <taxon>Zingiberales</taxon>
        <taxon>Musaceae</taxon>
        <taxon>Ensete</taxon>
    </lineage>
</organism>
<sequence length="92" mass="10004">MAESKDVALDLAKGCKAESSKLSAIAITSHAAKSPNYMDNPGSQVFLAARGNHTVRDSRLQGCFRQPKCAGRLWQIVAMEKAARETIRTRVS</sequence>
<dbReference type="Proteomes" id="UP000287651">
    <property type="component" value="Unassembled WGS sequence"/>
</dbReference>
<dbReference type="AlphaFoldDB" id="A0A427AGG4"/>
<dbReference type="EMBL" id="AMZH03002538">
    <property type="protein sequence ID" value="RRT75252.1"/>
    <property type="molecule type" value="Genomic_DNA"/>
</dbReference>
<protein>
    <submittedName>
        <fullName evidence="1">Uncharacterized protein</fullName>
    </submittedName>
</protein>
<evidence type="ECO:0000313" key="1">
    <source>
        <dbReference type="EMBL" id="RRT75252.1"/>
    </source>
</evidence>
<accession>A0A427AGG4</accession>
<evidence type="ECO:0000313" key="2">
    <source>
        <dbReference type="Proteomes" id="UP000287651"/>
    </source>
</evidence>
<proteinExistence type="predicted"/>
<gene>
    <name evidence="1" type="ORF">B296_00031458</name>
</gene>